<feature type="non-terminal residue" evidence="1">
    <location>
        <position position="30"/>
    </location>
</feature>
<dbReference type="EMBL" id="JADPYN010000116">
    <property type="protein sequence ID" value="MBF9305143.1"/>
    <property type="molecule type" value="Genomic_DNA"/>
</dbReference>
<evidence type="ECO:0000313" key="1">
    <source>
        <dbReference type="EMBL" id="MBF9305143.1"/>
    </source>
</evidence>
<protein>
    <submittedName>
        <fullName evidence="1">Ribonuclease III</fullName>
    </submittedName>
</protein>
<evidence type="ECO:0000313" key="2">
    <source>
        <dbReference type="Proteomes" id="UP000622362"/>
    </source>
</evidence>
<organism evidence="1 2">
    <name type="scientific">Staphylococcus epidermidis</name>
    <dbReference type="NCBI Taxonomy" id="1282"/>
    <lineage>
        <taxon>Bacteria</taxon>
        <taxon>Bacillati</taxon>
        <taxon>Bacillota</taxon>
        <taxon>Bacilli</taxon>
        <taxon>Bacillales</taxon>
        <taxon>Staphylococcaceae</taxon>
        <taxon>Staphylococcus</taxon>
    </lineage>
</organism>
<dbReference type="Proteomes" id="UP000622362">
    <property type="component" value="Unassembled WGS sequence"/>
</dbReference>
<gene>
    <name evidence="1" type="ORF">I3V53_13960</name>
</gene>
<reference evidence="1" key="1">
    <citation type="submission" date="2020-11" db="EMBL/GenBank/DDBJ databases">
        <title>Molecular epidemiology and genomic profiles of multidrug-resistant bacteria collected from clinical sources in South Africa.</title>
        <authorList>
            <person name="Asante J."/>
            <person name="Amoako D.G."/>
        </authorList>
    </citation>
    <scope>NUCLEOTIDE SEQUENCE</scope>
    <source>
        <strain evidence="1">C68</strain>
    </source>
</reference>
<comment type="caution">
    <text evidence="1">The sequence shown here is derived from an EMBL/GenBank/DDBJ whole genome shotgun (WGS) entry which is preliminary data.</text>
</comment>
<sequence length="30" mass="3704">MHPKQSEMIKDFQYQFDKKMKMLGLSYTHL</sequence>
<name>A0A8I0WAW5_STAEP</name>
<proteinExistence type="predicted"/>
<accession>A0A8I0WAW5</accession>
<dbReference type="AlphaFoldDB" id="A0A8I0WAW5"/>